<feature type="non-terminal residue" evidence="9">
    <location>
        <position position="1"/>
    </location>
</feature>
<dbReference type="Gene3D" id="2.70.130.10">
    <property type="entry name" value="Mannose-6-phosphate receptor binding domain"/>
    <property type="match status" value="2"/>
</dbReference>
<dbReference type="PROSITE" id="PS51914">
    <property type="entry name" value="MRH"/>
    <property type="match status" value="1"/>
</dbReference>
<evidence type="ECO:0000256" key="4">
    <source>
        <dbReference type="ARBA" id="ARBA00023157"/>
    </source>
</evidence>
<dbReference type="GO" id="GO:0005788">
    <property type="term" value="C:endoplasmic reticulum lumen"/>
    <property type="evidence" value="ECO:0007669"/>
    <property type="project" value="TreeGrafter"/>
</dbReference>
<comment type="function">
    <text evidence="5">Probable lectin that binds selectively to improperly folded lumenal proteins. May function in endoplasmic reticulum quality control and endoplasmic reticulum-associated degradation (ERAD) of both non-glycosylated proteins and glycoproteins.</text>
</comment>
<evidence type="ECO:0000256" key="7">
    <source>
        <dbReference type="ARBA" id="ARBA00041661"/>
    </source>
</evidence>
<keyword evidence="2" id="KW-0732">Signal</keyword>
<evidence type="ECO:0000256" key="6">
    <source>
        <dbReference type="ARBA" id="ARBA00041108"/>
    </source>
</evidence>
<comment type="subcellular location">
    <subcellularLocation>
        <location evidence="1">Endoplasmic reticulum</location>
    </subcellularLocation>
</comment>
<evidence type="ECO:0000313" key="10">
    <source>
        <dbReference type="Proteomes" id="UP001432027"/>
    </source>
</evidence>
<evidence type="ECO:0000256" key="3">
    <source>
        <dbReference type="ARBA" id="ARBA00022824"/>
    </source>
</evidence>
<keyword evidence="3" id="KW-0256">Endoplasmic reticulum</keyword>
<keyword evidence="10" id="KW-1185">Reference proteome</keyword>
<dbReference type="GO" id="GO:0030970">
    <property type="term" value="P:retrograde protein transport, ER to cytosol"/>
    <property type="evidence" value="ECO:0007669"/>
    <property type="project" value="TreeGrafter"/>
</dbReference>
<feature type="domain" description="MRH" evidence="8">
    <location>
        <begin position="260"/>
        <end position="411"/>
    </location>
</feature>
<dbReference type="GO" id="GO:0030968">
    <property type="term" value="P:endoplasmic reticulum unfolded protein response"/>
    <property type="evidence" value="ECO:0007669"/>
    <property type="project" value="InterPro"/>
</dbReference>
<accession>A0AAV5U1Q9</accession>
<dbReference type="PANTHER" id="PTHR15414:SF0">
    <property type="entry name" value="ENDOPLASMIC RETICULUM LECTIN 1"/>
    <property type="match status" value="1"/>
</dbReference>
<evidence type="ECO:0000259" key="8">
    <source>
        <dbReference type="PROSITE" id="PS51914"/>
    </source>
</evidence>
<dbReference type="PANTHER" id="PTHR15414">
    <property type="entry name" value="OS-9-RELATED"/>
    <property type="match status" value="1"/>
</dbReference>
<name>A0AAV5U1Q9_9BILA</name>
<dbReference type="EMBL" id="BTSX01000005">
    <property type="protein sequence ID" value="GMT00740.1"/>
    <property type="molecule type" value="Genomic_DNA"/>
</dbReference>
<sequence length="421" mass="48586">LLDDSIHYSIEYSFDEKILQQEDDQHLVITTRDREQYTCALPQSKTELTEDLNSYHGPTPWEMISPLKERNICTLRVDAFWSYEVCHGKYVRQFHQSKDEKLSFYLGNFHPNYISLFQENDKPNRDTIKVNGEVLPYLAVLYSQVSTCKYDVVILTQLICSHPLFRGAKTSINKIVCSSHNKEKDPTPTSYTPLAMAQKAGFHASYAPTVDRVLKPSDSTSNTNLGLIELFTKMERDHGFKKQADIRFDASGLNEILSGPTCLDSGGLDYWRYEYCHLNKVERERDAPPLLTHSIQIVQYHEVSTTNRKEILLGAFNKERHLQYLHDHPTKRPNRFDGKVVQVVHFYSGGMQCGDESEKDFHREVEVRFRCLSKNNEDEMKATADDIEFTVTEPSKCKYIMTLESTKLCASIQRADHNGLF</sequence>
<dbReference type="InterPro" id="IPR044865">
    <property type="entry name" value="MRH_dom"/>
</dbReference>
<reference evidence="9" key="1">
    <citation type="submission" date="2023-10" db="EMBL/GenBank/DDBJ databases">
        <title>Genome assembly of Pristionchus species.</title>
        <authorList>
            <person name="Yoshida K."/>
            <person name="Sommer R.J."/>
        </authorList>
    </citation>
    <scope>NUCLEOTIDE SEQUENCE</scope>
    <source>
        <strain evidence="9">RS0144</strain>
    </source>
</reference>
<dbReference type="AlphaFoldDB" id="A0AAV5U1Q9"/>
<proteinExistence type="predicted"/>
<dbReference type="InterPro" id="IPR012913">
    <property type="entry name" value="OS9-like_dom"/>
</dbReference>
<dbReference type="Pfam" id="PF07915">
    <property type="entry name" value="PRKCSH"/>
    <property type="match status" value="1"/>
</dbReference>
<gene>
    <name evidence="9" type="ORF">PENTCL1PPCAC_22914</name>
</gene>
<dbReference type="Proteomes" id="UP001432027">
    <property type="component" value="Unassembled WGS sequence"/>
</dbReference>
<protein>
    <recommendedName>
        <fullName evidence="6">Endoplasmic reticulum lectin 1</fullName>
    </recommendedName>
    <alternativeName>
        <fullName evidence="7">ER lectin</fullName>
    </alternativeName>
</protein>
<comment type="caution">
    <text evidence="9">The sequence shown here is derived from an EMBL/GenBank/DDBJ whole genome shotgun (WGS) entry which is preliminary data.</text>
</comment>
<dbReference type="InterPro" id="IPR009011">
    <property type="entry name" value="Man6P_isomerase_rcpt-bd_dom_sf"/>
</dbReference>
<feature type="non-terminal residue" evidence="9">
    <location>
        <position position="421"/>
    </location>
</feature>
<dbReference type="InterPro" id="IPR045149">
    <property type="entry name" value="OS-9-like"/>
</dbReference>
<evidence type="ECO:0000313" key="9">
    <source>
        <dbReference type="EMBL" id="GMT00740.1"/>
    </source>
</evidence>
<evidence type="ECO:0000256" key="2">
    <source>
        <dbReference type="ARBA" id="ARBA00022729"/>
    </source>
</evidence>
<evidence type="ECO:0000256" key="1">
    <source>
        <dbReference type="ARBA" id="ARBA00004240"/>
    </source>
</evidence>
<organism evidence="9 10">
    <name type="scientific">Pristionchus entomophagus</name>
    <dbReference type="NCBI Taxonomy" id="358040"/>
    <lineage>
        <taxon>Eukaryota</taxon>
        <taxon>Metazoa</taxon>
        <taxon>Ecdysozoa</taxon>
        <taxon>Nematoda</taxon>
        <taxon>Chromadorea</taxon>
        <taxon>Rhabditida</taxon>
        <taxon>Rhabditina</taxon>
        <taxon>Diplogasteromorpha</taxon>
        <taxon>Diplogasteroidea</taxon>
        <taxon>Neodiplogasteridae</taxon>
        <taxon>Pristionchus</taxon>
    </lineage>
</organism>
<keyword evidence="4" id="KW-1015">Disulfide bond</keyword>
<evidence type="ECO:0000256" key="5">
    <source>
        <dbReference type="ARBA" id="ARBA00037585"/>
    </source>
</evidence>